<dbReference type="Proteomes" id="UP001162162">
    <property type="component" value="Unassembled WGS sequence"/>
</dbReference>
<evidence type="ECO:0000313" key="2">
    <source>
        <dbReference type="Proteomes" id="UP001162162"/>
    </source>
</evidence>
<reference evidence="1" key="1">
    <citation type="journal article" date="2023" name="Insect Mol. Biol.">
        <title>Genome sequencing provides insights into the evolution of gene families encoding plant cell wall-degrading enzymes in longhorned beetles.</title>
        <authorList>
            <person name="Shin N.R."/>
            <person name="Okamura Y."/>
            <person name="Kirsch R."/>
            <person name="Pauchet Y."/>
        </authorList>
    </citation>
    <scope>NUCLEOTIDE SEQUENCE</scope>
    <source>
        <strain evidence="1">AMC_N1</strain>
    </source>
</reference>
<dbReference type="Gene3D" id="3.30.420.10">
    <property type="entry name" value="Ribonuclease H-like superfamily/Ribonuclease H"/>
    <property type="match status" value="1"/>
</dbReference>
<comment type="caution">
    <text evidence="1">The sequence shown here is derived from an EMBL/GenBank/DDBJ whole genome shotgun (WGS) entry which is preliminary data.</text>
</comment>
<dbReference type="EMBL" id="JAPWTK010000303">
    <property type="protein sequence ID" value="KAJ8943066.1"/>
    <property type="molecule type" value="Genomic_DNA"/>
</dbReference>
<sequence length="168" mass="19265">MVHQLSDDDPDRRLELLTKTIEDEFGNLEITFQQVGAPIYGSVRRYLDEEYRGPIEWPARSPELTFRFFPVGYLKSKVSATEPDSIDVLQKPIVEESSQFSIHLNEYDKNLAVGSGLEQNSRIPTVFQAAAYRYPRFQVVAARSAWRGRGDCEAKQVPYLFSPLKVVY</sequence>
<name>A0AAV8XXP7_9CUCU</name>
<evidence type="ECO:0000313" key="1">
    <source>
        <dbReference type="EMBL" id="KAJ8943066.1"/>
    </source>
</evidence>
<dbReference type="InterPro" id="IPR036397">
    <property type="entry name" value="RNaseH_sf"/>
</dbReference>
<dbReference type="GO" id="GO:0003676">
    <property type="term" value="F:nucleic acid binding"/>
    <property type="evidence" value="ECO:0007669"/>
    <property type="project" value="InterPro"/>
</dbReference>
<dbReference type="AlphaFoldDB" id="A0AAV8XXP7"/>
<protein>
    <submittedName>
        <fullName evidence="1">Uncharacterized protein</fullName>
    </submittedName>
</protein>
<keyword evidence="2" id="KW-1185">Reference proteome</keyword>
<accession>A0AAV8XXP7</accession>
<proteinExistence type="predicted"/>
<gene>
    <name evidence="1" type="ORF">NQ318_015321</name>
</gene>
<organism evidence="1 2">
    <name type="scientific">Aromia moschata</name>
    <dbReference type="NCBI Taxonomy" id="1265417"/>
    <lineage>
        <taxon>Eukaryota</taxon>
        <taxon>Metazoa</taxon>
        <taxon>Ecdysozoa</taxon>
        <taxon>Arthropoda</taxon>
        <taxon>Hexapoda</taxon>
        <taxon>Insecta</taxon>
        <taxon>Pterygota</taxon>
        <taxon>Neoptera</taxon>
        <taxon>Endopterygota</taxon>
        <taxon>Coleoptera</taxon>
        <taxon>Polyphaga</taxon>
        <taxon>Cucujiformia</taxon>
        <taxon>Chrysomeloidea</taxon>
        <taxon>Cerambycidae</taxon>
        <taxon>Cerambycinae</taxon>
        <taxon>Callichromatini</taxon>
        <taxon>Aromia</taxon>
    </lineage>
</organism>